<organism evidence="8 9">
    <name type="scientific">Fodinibius salipaludis</name>
    <dbReference type="NCBI Taxonomy" id="2032627"/>
    <lineage>
        <taxon>Bacteria</taxon>
        <taxon>Pseudomonadati</taxon>
        <taxon>Balneolota</taxon>
        <taxon>Balneolia</taxon>
        <taxon>Balneolales</taxon>
        <taxon>Balneolaceae</taxon>
        <taxon>Fodinibius</taxon>
    </lineage>
</organism>
<keyword evidence="9" id="KW-1185">Reference proteome</keyword>
<evidence type="ECO:0000259" key="7">
    <source>
        <dbReference type="PROSITE" id="PS50011"/>
    </source>
</evidence>
<evidence type="ECO:0000313" key="8">
    <source>
        <dbReference type="EMBL" id="PAU93636.1"/>
    </source>
</evidence>
<dbReference type="AlphaFoldDB" id="A0A2A2G799"/>
<dbReference type="InterPro" id="IPR008271">
    <property type="entry name" value="Ser/Thr_kinase_AS"/>
</dbReference>
<dbReference type="Gene3D" id="3.30.200.20">
    <property type="entry name" value="Phosphorylase Kinase, domain 1"/>
    <property type="match status" value="1"/>
</dbReference>
<keyword evidence="6" id="KW-0812">Transmembrane</keyword>
<evidence type="ECO:0000256" key="6">
    <source>
        <dbReference type="SAM" id="Phobius"/>
    </source>
</evidence>
<name>A0A2A2G799_9BACT</name>
<dbReference type="Pfam" id="PF00069">
    <property type="entry name" value="Pkinase"/>
    <property type="match status" value="1"/>
</dbReference>
<evidence type="ECO:0000256" key="4">
    <source>
        <dbReference type="ARBA" id="ARBA00022840"/>
    </source>
</evidence>
<evidence type="ECO:0000256" key="2">
    <source>
        <dbReference type="ARBA" id="ARBA00022741"/>
    </source>
</evidence>
<proteinExistence type="predicted"/>
<dbReference type="CDD" id="cd14014">
    <property type="entry name" value="STKc_PknB_like"/>
    <property type="match status" value="1"/>
</dbReference>
<evidence type="ECO:0000256" key="1">
    <source>
        <dbReference type="ARBA" id="ARBA00022679"/>
    </source>
</evidence>
<evidence type="ECO:0000256" key="5">
    <source>
        <dbReference type="PROSITE-ProRule" id="PRU10141"/>
    </source>
</evidence>
<keyword evidence="6" id="KW-1133">Transmembrane helix</keyword>
<dbReference type="PANTHER" id="PTHR43289">
    <property type="entry name" value="MITOGEN-ACTIVATED PROTEIN KINASE KINASE KINASE 20-RELATED"/>
    <property type="match status" value="1"/>
</dbReference>
<keyword evidence="1" id="KW-0808">Transferase</keyword>
<evidence type="ECO:0000313" key="9">
    <source>
        <dbReference type="Proteomes" id="UP000218831"/>
    </source>
</evidence>
<dbReference type="PROSITE" id="PS00108">
    <property type="entry name" value="PROTEIN_KINASE_ST"/>
    <property type="match status" value="1"/>
</dbReference>
<accession>A0A2A2G799</accession>
<evidence type="ECO:0000256" key="3">
    <source>
        <dbReference type="ARBA" id="ARBA00022777"/>
    </source>
</evidence>
<dbReference type="PROSITE" id="PS00107">
    <property type="entry name" value="PROTEIN_KINASE_ATP"/>
    <property type="match status" value="1"/>
</dbReference>
<dbReference type="PANTHER" id="PTHR43289:SF34">
    <property type="entry name" value="SERINE_THREONINE-PROTEIN KINASE YBDM-RELATED"/>
    <property type="match status" value="1"/>
</dbReference>
<feature type="binding site" evidence="5">
    <location>
        <position position="123"/>
    </location>
    <ligand>
        <name>ATP</name>
        <dbReference type="ChEBI" id="CHEBI:30616"/>
    </ligand>
</feature>
<dbReference type="InterPro" id="IPR011009">
    <property type="entry name" value="Kinase-like_dom_sf"/>
</dbReference>
<dbReference type="SMART" id="SM00220">
    <property type="entry name" value="S_TKc"/>
    <property type="match status" value="1"/>
</dbReference>
<reference evidence="8 9" key="1">
    <citation type="submission" date="2017-08" db="EMBL/GenBank/DDBJ databases">
        <title>Aliifodinibius alkalisoli sp. nov., isolated from saline alkaline soil.</title>
        <authorList>
            <person name="Liu D."/>
            <person name="Zhang G."/>
        </authorList>
    </citation>
    <scope>NUCLEOTIDE SEQUENCE [LARGE SCALE GENOMIC DNA]</scope>
    <source>
        <strain evidence="8 9">WN023</strain>
    </source>
</reference>
<keyword evidence="3" id="KW-0418">Kinase</keyword>
<dbReference type="InterPro" id="IPR000719">
    <property type="entry name" value="Prot_kinase_dom"/>
</dbReference>
<dbReference type="GO" id="GO:0004674">
    <property type="term" value="F:protein serine/threonine kinase activity"/>
    <property type="evidence" value="ECO:0007669"/>
    <property type="project" value="TreeGrafter"/>
</dbReference>
<gene>
    <name evidence="8" type="ORF">CK503_10805</name>
</gene>
<keyword evidence="6" id="KW-0472">Membrane</keyword>
<dbReference type="EMBL" id="NSKE01000007">
    <property type="protein sequence ID" value="PAU93636.1"/>
    <property type="molecule type" value="Genomic_DNA"/>
</dbReference>
<dbReference type="Gene3D" id="1.10.510.10">
    <property type="entry name" value="Transferase(Phosphotransferase) domain 1"/>
    <property type="match status" value="1"/>
</dbReference>
<comment type="caution">
    <text evidence="8">The sequence shown here is derived from an EMBL/GenBank/DDBJ whole genome shotgun (WGS) entry which is preliminary data.</text>
</comment>
<keyword evidence="4 5" id="KW-0067">ATP-binding</keyword>
<dbReference type="OrthoDB" id="9813021at2"/>
<dbReference type="SUPFAM" id="SSF56112">
    <property type="entry name" value="Protein kinase-like (PK-like)"/>
    <property type="match status" value="1"/>
</dbReference>
<dbReference type="PROSITE" id="PS50011">
    <property type="entry name" value="PROTEIN_KINASE_DOM"/>
    <property type="match status" value="1"/>
</dbReference>
<dbReference type="GO" id="GO:0005524">
    <property type="term" value="F:ATP binding"/>
    <property type="evidence" value="ECO:0007669"/>
    <property type="project" value="UniProtKB-UniRule"/>
</dbReference>
<dbReference type="InterPro" id="IPR017441">
    <property type="entry name" value="Protein_kinase_ATP_BS"/>
</dbReference>
<sequence>MDQKQWKKINDIVDTALDLNEKERATYIQEECEGNEQIKRQVTELLSSIEQSDTENYLEGLENYPRHLAREISEQETRKNTSSLVGTTIDSYKLIELIGHGGMGSVFLGERADKAYTQKVALKLMRRGMDTPSNIARFKRERNILAKLNHPNIARLLDGGMTEEGLPYLVMEYVEGTPLYTYCDDNKLSLEKRLDLFKCICKAVHHAHNNAIIHRDLKPSNILITENGQVKILDFGIAKLLEPEDPDTKLFETQTGARILTLGYAAPEQVEHQTITTKTDIYTLGILLYELLTGVHPFDMDEKDLTEIEDLIRNKLPSKPSARYKELNTNQQHENARLRKLSADNLTHTLQGDLDAIVMKILRKEPEARYDAVTQLLEDLDRREQNRPIIAREDTFRYKTSKFFRRYKTPLSTAAGILLIIAGIIFYYSWQITQERNIAQTEAKKAEQVTSFLTDLIESNYPENA</sequence>
<feature type="domain" description="Protein kinase" evidence="7">
    <location>
        <begin position="92"/>
        <end position="390"/>
    </location>
</feature>
<dbReference type="RefSeq" id="WP_095606827.1">
    <property type="nucleotide sequence ID" value="NZ_NSKE01000007.1"/>
</dbReference>
<protein>
    <recommendedName>
        <fullName evidence="7">Protein kinase domain-containing protein</fullName>
    </recommendedName>
</protein>
<feature type="transmembrane region" description="Helical" evidence="6">
    <location>
        <begin position="411"/>
        <end position="430"/>
    </location>
</feature>
<dbReference type="Proteomes" id="UP000218831">
    <property type="component" value="Unassembled WGS sequence"/>
</dbReference>
<keyword evidence="2 5" id="KW-0547">Nucleotide-binding</keyword>